<dbReference type="InterPro" id="IPR036915">
    <property type="entry name" value="Cyclin-like_sf"/>
</dbReference>
<keyword evidence="6" id="KW-1185">Reference proteome</keyword>
<protein>
    <recommendedName>
        <fullName evidence="7">Cyclin N-terminal domain-containing protein</fullName>
    </recommendedName>
</protein>
<accession>A0ABD3MQ51</accession>
<evidence type="ECO:0000256" key="2">
    <source>
        <dbReference type="SAM" id="MobiDB-lite"/>
    </source>
</evidence>
<dbReference type="Pfam" id="PF02984">
    <property type="entry name" value="Cyclin_C"/>
    <property type="match status" value="1"/>
</dbReference>
<dbReference type="SUPFAM" id="SSF47954">
    <property type="entry name" value="Cyclin-like"/>
    <property type="match status" value="1"/>
</dbReference>
<proteinExistence type="predicted"/>
<dbReference type="Proteomes" id="UP001530400">
    <property type="component" value="Unassembled WGS sequence"/>
</dbReference>
<dbReference type="PANTHER" id="PTHR10177">
    <property type="entry name" value="CYCLINS"/>
    <property type="match status" value="1"/>
</dbReference>
<evidence type="ECO:0008006" key="7">
    <source>
        <dbReference type="Google" id="ProtNLM"/>
    </source>
</evidence>
<evidence type="ECO:0000259" key="4">
    <source>
        <dbReference type="Pfam" id="PF02984"/>
    </source>
</evidence>
<dbReference type="Pfam" id="PF00134">
    <property type="entry name" value="Cyclin_N"/>
    <property type="match status" value="1"/>
</dbReference>
<comment type="caution">
    <text evidence="5">The sequence shown here is derived from an EMBL/GenBank/DDBJ whole genome shotgun (WGS) entry which is preliminary data.</text>
</comment>
<feature type="region of interest" description="Disordered" evidence="2">
    <location>
        <begin position="1"/>
        <end position="32"/>
    </location>
</feature>
<dbReference type="FunFam" id="1.10.472.10:FF:000093">
    <property type="entry name" value="Predicted protein"/>
    <property type="match status" value="1"/>
</dbReference>
<reference evidence="5 6" key="1">
    <citation type="submission" date="2024-10" db="EMBL/GenBank/DDBJ databases">
        <title>Updated reference genomes for cyclostephanoid diatoms.</title>
        <authorList>
            <person name="Roberts W.R."/>
            <person name="Alverson A.J."/>
        </authorList>
    </citation>
    <scope>NUCLEOTIDE SEQUENCE [LARGE SCALE GENOMIC DNA]</scope>
    <source>
        <strain evidence="5 6">AJA010-31</strain>
    </source>
</reference>
<dbReference type="InterPro" id="IPR039361">
    <property type="entry name" value="Cyclin"/>
</dbReference>
<sequence length="302" mass="33883">MKAQRRTLTAVCHDGSNGNGADECPTSKRSRTTSQQPLFKHHHYASAFQIVDKISIIQAMKVQEASIYRPAHYLYQANVSAEDRKSLCQWGFDILNACKVNRDIAVIAIGYFDRFLSHRGLRVVEACLGNQRELQLAFISCLVIALKGRESMEVKPQFVAETMCEDMYHPEEIVGMEIEILRTLSWFLNGPTPKDFLEHFMELLPADSNDEVASNLRELACKKLEMSMLDYHLALELPSSLAHVSIASLLQDMGDEERNQLGAASWMSRIGFVMGVSGVRNQLADIDEDEDTSCTLSNSSCL</sequence>
<gene>
    <name evidence="5" type="ORF">ACHAWO_000207</name>
</gene>
<feature type="domain" description="Cyclin C-terminal" evidence="4">
    <location>
        <begin position="191"/>
        <end position="253"/>
    </location>
</feature>
<evidence type="ECO:0000313" key="5">
    <source>
        <dbReference type="EMBL" id="KAL3764981.1"/>
    </source>
</evidence>
<dbReference type="Gene3D" id="1.10.472.10">
    <property type="entry name" value="Cyclin-like"/>
    <property type="match status" value="2"/>
</dbReference>
<evidence type="ECO:0000256" key="1">
    <source>
        <dbReference type="ARBA" id="ARBA00023127"/>
    </source>
</evidence>
<feature type="domain" description="Cyclin N-terminal" evidence="3">
    <location>
        <begin position="56"/>
        <end position="188"/>
    </location>
</feature>
<evidence type="ECO:0000259" key="3">
    <source>
        <dbReference type="Pfam" id="PF00134"/>
    </source>
</evidence>
<dbReference type="InterPro" id="IPR004367">
    <property type="entry name" value="Cyclin_C-dom"/>
</dbReference>
<dbReference type="AlphaFoldDB" id="A0ABD3MQ51"/>
<dbReference type="EMBL" id="JALLPJ020001410">
    <property type="protein sequence ID" value="KAL3764981.1"/>
    <property type="molecule type" value="Genomic_DNA"/>
</dbReference>
<keyword evidence="1" id="KW-0195">Cyclin</keyword>
<name>A0ABD3MQ51_9STRA</name>
<evidence type="ECO:0000313" key="6">
    <source>
        <dbReference type="Proteomes" id="UP001530400"/>
    </source>
</evidence>
<organism evidence="5 6">
    <name type="scientific">Cyclotella atomus</name>
    <dbReference type="NCBI Taxonomy" id="382360"/>
    <lineage>
        <taxon>Eukaryota</taxon>
        <taxon>Sar</taxon>
        <taxon>Stramenopiles</taxon>
        <taxon>Ochrophyta</taxon>
        <taxon>Bacillariophyta</taxon>
        <taxon>Coscinodiscophyceae</taxon>
        <taxon>Thalassiosirophycidae</taxon>
        <taxon>Stephanodiscales</taxon>
        <taxon>Stephanodiscaceae</taxon>
        <taxon>Cyclotella</taxon>
    </lineage>
</organism>
<dbReference type="InterPro" id="IPR006671">
    <property type="entry name" value="Cyclin_N"/>
</dbReference>